<dbReference type="InterPro" id="IPR013525">
    <property type="entry name" value="ABC2_TM"/>
</dbReference>
<evidence type="ECO:0000256" key="11">
    <source>
        <dbReference type="SAM" id="Phobius"/>
    </source>
</evidence>
<evidence type="ECO:0000256" key="10">
    <source>
        <dbReference type="SAM" id="MobiDB-lite"/>
    </source>
</evidence>
<dbReference type="PANTHER" id="PTHR19241">
    <property type="entry name" value="ATP-BINDING CASSETTE TRANSPORTER"/>
    <property type="match status" value="1"/>
</dbReference>
<feature type="transmembrane region" description="Helical" evidence="11">
    <location>
        <begin position="707"/>
        <end position="734"/>
    </location>
</feature>
<evidence type="ECO:0000256" key="9">
    <source>
        <dbReference type="ARBA" id="ARBA00023136"/>
    </source>
</evidence>
<keyword evidence="14" id="KW-1185">Reference proteome</keyword>
<dbReference type="InterPro" id="IPR027417">
    <property type="entry name" value="P-loop_NTPase"/>
</dbReference>
<accession>A0AAN9IRE4</accession>
<dbReference type="Pfam" id="PF01061">
    <property type="entry name" value="ABC2_membrane"/>
    <property type="match status" value="1"/>
</dbReference>
<dbReference type="AlphaFoldDB" id="A0AAN9IRE4"/>
<dbReference type="InterPro" id="IPR003439">
    <property type="entry name" value="ABC_transporter-like_ATP-bd"/>
</dbReference>
<evidence type="ECO:0000256" key="1">
    <source>
        <dbReference type="ARBA" id="ARBA00004141"/>
    </source>
</evidence>
<name>A0AAN9IRE4_CLITE</name>
<comment type="subcellular location">
    <subcellularLocation>
        <location evidence="1">Membrane</location>
        <topology evidence="1">Multi-pass membrane protein</topology>
    </subcellularLocation>
</comment>
<dbReference type="GO" id="GO:0005886">
    <property type="term" value="C:plasma membrane"/>
    <property type="evidence" value="ECO:0007669"/>
    <property type="project" value="UniProtKB-ARBA"/>
</dbReference>
<dbReference type="Pfam" id="PF14510">
    <property type="entry name" value="ABC_trans_N"/>
    <property type="match status" value="1"/>
</dbReference>
<keyword evidence="5" id="KW-0677">Repeat</keyword>
<keyword evidence="3" id="KW-0813">Transport</keyword>
<comment type="caution">
    <text evidence="13">The sequence shown here is derived from an EMBL/GenBank/DDBJ whole genome shotgun (WGS) entry which is preliminary data.</text>
</comment>
<keyword evidence="7" id="KW-0067">ATP-binding</keyword>
<feature type="transmembrane region" description="Helical" evidence="11">
    <location>
        <begin position="519"/>
        <end position="542"/>
    </location>
</feature>
<reference evidence="13 14" key="1">
    <citation type="submission" date="2024-01" db="EMBL/GenBank/DDBJ databases">
        <title>The genomes of 5 underutilized Papilionoideae crops provide insights into root nodulation and disease resistance.</title>
        <authorList>
            <person name="Yuan L."/>
        </authorList>
    </citation>
    <scope>NUCLEOTIDE SEQUENCE [LARGE SCALE GENOMIC DNA]</scope>
    <source>
        <strain evidence="13">LY-2023</strain>
        <tissue evidence="13">Leaf</tissue>
    </source>
</reference>
<dbReference type="GO" id="GO:0005524">
    <property type="term" value="F:ATP binding"/>
    <property type="evidence" value="ECO:0007669"/>
    <property type="project" value="UniProtKB-KW"/>
</dbReference>
<feature type="compositionally biased region" description="Low complexity" evidence="10">
    <location>
        <begin position="19"/>
        <end position="29"/>
    </location>
</feature>
<evidence type="ECO:0000313" key="14">
    <source>
        <dbReference type="Proteomes" id="UP001359559"/>
    </source>
</evidence>
<dbReference type="InterPro" id="IPR003593">
    <property type="entry name" value="AAA+_ATPase"/>
</dbReference>
<evidence type="ECO:0000256" key="2">
    <source>
        <dbReference type="ARBA" id="ARBA00006012"/>
    </source>
</evidence>
<evidence type="ECO:0000256" key="8">
    <source>
        <dbReference type="ARBA" id="ARBA00022989"/>
    </source>
</evidence>
<evidence type="ECO:0000256" key="3">
    <source>
        <dbReference type="ARBA" id="ARBA00022448"/>
    </source>
</evidence>
<dbReference type="Pfam" id="PF08370">
    <property type="entry name" value="PDR_assoc"/>
    <property type="match status" value="1"/>
</dbReference>
<dbReference type="Gene3D" id="3.40.50.300">
    <property type="entry name" value="P-loop containing nucleotide triphosphate hydrolases"/>
    <property type="match status" value="1"/>
</dbReference>
<dbReference type="GO" id="GO:0016887">
    <property type="term" value="F:ATP hydrolysis activity"/>
    <property type="evidence" value="ECO:0007669"/>
    <property type="project" value="InterPro"/>
</dbReference>
<evidence type="ECO:0000256" key="6">
    <source>
        <dbReference type="ARBA" id="ARBA00022741"/>
    </source>
</evidence>
<dbReference type="PROSITE" id="PS50893">
    <property type="entry name" value="ABC_TRANSPORTER_2"/>
    <property type="match status" value="1"/>
</dbReference>
<dbReference type="Pfam" id="PF00005">
    <property type="entry name" value="ABC_tran"/>
    <property type="match status" value="1"/>
</dbReference>
<keyword evidence="8 11" id="KW-1133">Transmembrane helix</keyword>
<gene>
    <name evidence="13" type="ORF">RJT34_19646</name>
</gene>
<evidence type="ECO:0000259" key="12">
    <source>
        <dbReference type="PROSITE" id="PS50893"/>
    </source>
</evidence>
<feature type="transmembrane region" description="Helical" evidence="11">
    <location>
        <begin position="480"/>
        <end position="499"/>
    </location>
</feature>
<dbReference type="Proteomes" id="UP001359559">
    <property type="component" value="Unassembled WGS sequence"/>
</dbReference>
<proteinExistence type="inferred from homology"/>
<feature type="region of interest" description="Disordered" evidence="10">
    <location>
        <begin position="1"/>
        <end position="37"/>
    </location>
</feature>
<keyword evidence="9 11" id="KW-0472">Membrane</keyword>
<evidence type="ECO:0000256" key="7">
    <source>
        <dbReference type="ARBA" id="ARBA00022840"/>
    </source>
</evidence>
<keyword evidence="4 11" id="KW-0812">Transmembrane</keyword>
<dbReference type="SMART" id="SM00382">
    <property type="entry name" value="AAA"/>
    <property type="match status" value="1"/>
</dbReference>
<feature type="transmembrane region" description="Helical" evidence="11">
    <location>
        <begin position="623"/>
        <end position="644"/>
    </location>
</feature>
<feature type="transmembrane region" description="Helical" evidence="11">
    <location>
        <begin position="562"/>
        <end position="585"/>
    </location>
</feature>
<dbReference type="FunFam" id="3.40.50.300:FF:000179">
    <property type="entry name" value="ABC transporter G family member 34"/>
    <property type="match status" value="1"/>
</dbReference>
<keyword evidence="6" id="KW-0547">Nucleotide-binding</keyword>
<comment type="similarity">
    <text evidence="2">Belongs to the ABC transporter superfamily. ABCG family. PDR (TC 3.A.1.205) subfamily.</text>
</comment>
<evidence type="ECO:0000256" key="5">
    <source>
        <dbReference type="ARBA" id="ARBA00022737"/>
    </source>
</evidence>
<dbReference type="EMBL" id="JAYKXN010000005">
    <property type="protein sequence ID" value="KAK7284892.1"/>
    <property type="molecule type" value="Genomic_DNA"/>
</dbReference>
<evidence type="ECO:0000256" key="4">
    <source>
        <dbReference type="ARBA" id="ARBA00022692"/>
    </source>
</evidence>
<feature type="domain" description="ABC transporter" evidence="12">
    <location>
        <begin position="109"/>
        <end position="382"/>
    </location>
</feature>
<organism evidence="13 14">
    <name type="scientific">Clitoria ternatea</name>
    <name type="common">Butterfly pea</name>
    <dbReference type="NCBI Taxonomy" id="43366"/>
    <lineage>
        <taxon>Eukaryota</taxon>
        <taxon>Viridiplantae</taxon>
        <taxon>Streptophyta</taxon>
        <taxon>Embryophyta</taxon>
        <taxon>Tracheophyta</taxon>
        <taxon>Spermatophyta</taxon>
        <taxon>Magnoliopsida</taxon>
        <taxon>eudicotyledons</taxon>
        <taxon>Gunneridae</taxon>
        <taxon>Pentapetalae</taxon>
        <taxon>rosids</taxon>
        <taxon>fabids</taxon>
        <taxon>Fabales</taxon>
        <taxon>Fabaceae</taxon>
        <taxon>Papilionoideae</taxon>
        <taxon>50 kb inversion clade</taxon>
        <taxon>NPAAA clade</taxon>
        <taxon>indigoferoid/millettioid clade</taxon>
        <taxon>Phaseoleae</taxon>
        <taxon>Clitoria</taxon>
    </lineage>
</organism>
<dbReference type="InterPro" id="IPR013581">
    <property type="entry name" value="PDR_assoc"/>
</dbReference>
<dbReference type="SUPFAM" id="SSF52540">
    <property type="entry name" value="P-loop containing nucleoside triphosphate hydrolases"/>
    <property type="match status" value="1"/>
</dbReference>
<protein>
    <recommendedName>
        <fullName evidence="12">ABC transporter domain-containing protein</fullName>
    </recommendedName>
</protein>
<dbReference type="GO" id="GO:0140359">
    <property type="term" value="F:ABC-type transporter activity"/>
    <property type="evidence" value="ECO:0007669"/>
    <property type="project" value="InterPro"/>
</dbReference>
<evidence type="ECO:0000313" key="13">
    <source>
        <dbReference type="EMBL" id="KAK7284892.1"/>
    </source>
</evidence>
<sequence>MASTSMENEMVTRRRRHGSWSSASFGSGFNTRGGNSEEDKEEDLKWAAIERLPTFDRMRNGVLRVRVGIEIPKIEVRYQNLSVEGDVQVGSRALPTLLNVTLNTFERILGLFHLAPFKKRKIHVLKDVSGIIKPSRMTLLLGPPGAGKTTLLLALAGKLDPDLKVSGRITYCGHELNEFVVKRTCAYIGQHDLHYGEMTVRETLDFSGRCLGVGSRYEMLQELLRREKGAGIKPDPEIDAYMKSTAISGQKTTLTTDYVLKILGLDSCADIMVGDDMRRGISGGQRKRVTTGEMLVGPAKALFMDEISTGLDSSTTFQICNFMRQLVHIMDDTMVISLLQPAPETFELFDDIILLSEGQIVYQGLRENVLEFFENKGFKCPARKGVADFLQEVTSKKDQPQYWFRRDEPYRYVSVSEFAESFNSFYIGEHLAEEFEIPYDKSRTHRAALVKQEYGISNWELLKACFSREWLSMKRDTFVYIYRMIQLTVLSVIGLTLFLRTEMKVGSVQNGEKFYGAMFYSLTNVMFNGASEQVMIVSRLAVFYKQRDLKFYPAWGFALPIWILRIPVSFVESALWVVLTYYTIGFAPSAHRFFRQFLAFFAIHQMAISLFRLIGVVGRTPVVANIMSGLIYQLVFVLGGFVIAKNDIKPWMIWGYYMSPMMYGQTAIVINEFLDERWSEPNTDTRIDAATVGKVLLKSRGFSTEDYWYWICIGALFGFGLLFNILSIAALTYLNGISDSKAFIVDEDDKNEGNSW</sequence>
<feature type="transmembrane region" description="Helical" evidence="11">
    <location>
        <begin position="597"/>
        <end position="617"/>
    </location>
</feature>
<dbReference type="InterPro" id="IPR029481">
    <property type="entry name" value="ABC_trans_N"/>
</dbReference>